<sequence length="164" mass="18442">MNKSKRGFKILNGAREYEAIKQPSVGHVVHNVSLIRSFLNKTEKYLGQRITSENIIELENECKVGLISYDGLLSTSTLLSCQDAAARPVGILKTVNLRAAKQDVRDTVEPLVRYNSNYEAFGHATMSRSILPEGCRPVAYFCFCFNLLANVRTHILAQRCVYIM</sequence>
<evidence type="ECO:0000313" key="1">
    <source>
        <dbReference type="EnsemblMetazoa" id="GAUT040172-PA"/>
    </source>
</evidence>
<organism evidence="1 2">
    <name type="scientific">Glossina austeni</name>
    <name type="common">Savannah tsetse fly</name>
    <dbReference type="NCBI Taxonomy" id="7395"/>
    <lineage>
        <taxon>Eukaryota</taxon>
        <taxon>Metazoa</taxon>
        <taxon>Ecdysozoa</taxon>
        <taxon>Arthropoda</taxon>
        <taxon>Hexapoda</taxon>
        <taxon>Insecta</taxon>
        <taxon>Pterygota</taxon>
        <taxon>Neoptera</taxon>
        <taxon>Endopterygota</taxon>
        <taxon>Diptera</taxon>
        <taxon>Brachycera</taxon>
        <taxon>Muscomorpha</taxon>
        <taxon>Hippoboscoidea</taxon>
        <taxon>Glossinidae</taxon>
        <taxon>Glossina</taxon>
    </lineage>
</organism>
<keyword evidence="2" id="KW-1185">Reference proteome</keyword>
<protein>
    <submittedName>
        <fullName evidence="1">Uncharacterized protein</fullName>
    </submittedName>
</protein>
<dbReference type="Proteomes" id="UP000078200">
    <property type="component" value="Unassembled WGS sequence"/>
</dbReference>
<accession>A0A1A9VL04</accession>
<reference evidence="1" key="1">
    <citation type="submission" date="2020-05" db="UniProtKB">
        <authorList>
            <consortium name="EnsemblMetazoa"/>
        </authorList>
    </citation>
    <scope>IDENTIFICATION</scope>
    <source>
        <strain evidence="1">TTRI</strain>
    </source>
</reference>
<name>A0A1A9VL04_GLOAU</name>
<dbReference type="AlphaFoldDB" id="A0A1A9VL04"/>
<proteinExistence type="predicted"/>
<dbReference type="VEuPathDB" id="VectorBase:GAUT040172"/>
<dbReference type="EnsemblMetazoa" id="GAUT040172-RA">
    <property type="protein sequence ID" value="GAUT040172-PA"/>
    <property type="gene ID" value="GAUT040172"/>
</dbReference>
<evidence type="ECO:0000313" key="2">
    <source>
        <dbReference type="Proteomes" id="UP000078200"/>
    </source>
</evidence>